<keyword evidence="5" id="KW-1185">Reference proteome</keyword>
<dbReference type="InterPro" id="IPR020023">
    <property type="entry name" value="PseG"/>
</dbReference>
<feature type="domain" description="Glycosyl transferase family 28 C-terminal" evidence="3">
    <location>
        <begin position="241"/>
        <end position="345"/>
    </location>
</feature>
<dbReference type="eggNOG" id="COG3980">
    <property type="taxonomic scope" value="Bacteria"/>
</dbReference>
<dbReference type="GO" id="GO:0016758">
    <property type="term" value="F:hexosyltransferase activity"/>
    <property type="evidence" value="ECO:0007669"/>
    <property type="project" value="InterPro"/>
</dbReference>
<dbReference type="Gene3D" id="3.40.50.11190">
    <property type="match status" value="1"/>
</dbReference>
<dbReference type="EMBL" id="ABCP01000018">
    <property type="protein sequence ID" value="EDM47385.1"/>
    <property type="molecule type" value="Genomic_DNA"/>
</dbReference>
<reference evidence="4 5" key="1">
    <citation type="submission" date="2007-06" db="EMBL/GenBank/DDBJ databases">
        <authorList>
            <person name="Green D."/>
            <person name="Ferriera S."/>
            <person name="Johnson J."/>
            <person name="Kravitz S."/>
            <person name="Beeson K."/>
            <person name="Sutton G."/>
            <person name="Rogers Y.-H."/>
            <person name="Friedman R."/>
            <person name="Frazier M."/>
            <person name="Venter J.C."/>
        </authorList>
    </citation>
    <scope>NUCLEOTIDE SEQUENCE [LARGE SCALE GENOMIC DNA]</scope>
    <source>
        <strain evidence="4 5">DG893</strain>
    </source>
</reference>
<protein>
    <submittedName>
        <fullName evidence="4">Putative polysaccharide biosynthesis protein</fullName>
    </submittedName>
</protein>
<organism evidence="4 5">
    <name type="scientific">Marinobacter algicola DG893</name>
    <dbReference type="NCBI Taxonomy" id="443152"/>
    <lineage>
        <taxon>Bacteria</taxon>
        <taxon>Pseudomonadati</taxon>
        <taxon>Pseudomonadota</taxon>
        <taxon>Gammaproteobacteria</taxon>
        <taxon>Pseudomonadales</taxon>
        <taxon>Marinobacteraceae</taxon>
        <taxon>Marinobacter</taxon>
    </lineage>
</organism>
<dbReference type="SUPFAM" id="SSF53756">
    <property type="entry name" value="UDP-Glycosyltransferase/glycogen phosphorylase"/>
    <property type="match status" value="1"/>
</dbReference>
<dbReference type="Gene3D" id="3.40.50.2000">
    <property type="entry name" value="Glycogen Phosphorylase B"/>
    <property type="match status" value="1"/>
</dbReference>
<dbReference type="NCBIfam" id="TIGR03590">
    <property type="entry name" value="PseG"/>
    <property type="match status" value="1"/>
</dbReference>
<dbReference type="STRING" id="443152.MDG893_01220"/>
<dbReference type="RefSeq" id="WP_007154124.1">
    <property type="nucleotide sequence ID" value="NZ_ABCP01000018.1"/>
</dbReference>
<evidence type="ECO:0000259" key="3">
    <source>
        <dbReference type="Pfam" id="PF04101"/>
    </source>
</evidence>
<feature type="binding site" evidence="2">
    <location>
        <position position="175"/>
    </location>
    <ligand>
        <name>substrate</name>
    </ligand>
</feature>
<dbReference type="AlphaFoldDB" id="A6F1I4"/>
<evidence type="ECO:0000256" key="1">
    <source>
        <dbReference type="PIRSR" id="PIRSR620023-1"/>
    </source>
</evidence>
<evidence type="ECO:0000313" key="5">
    <source>
        <dbReference type="Proteomes" id="UP000005856"/>
    </source>
</evidence>
<dbReference type="PANTHER" id="PTHR21015:SF22">
    <property type="entry name" value="GLYCOSYLTRANSFERASE"/>
    <property type="match status" value="1"/>
</dbReference>
<dbReference type="OrthoDB" id="9788924at2"/>
<name>A6F1I4_9GAMM</name>
<feature type="active site" description="Proton acceptor" evidence="1">
    <location>
        <position position="17"/>
    </location>
</feature>
<dbReference type="Proteomes" id="UP000005856">
    <property type="component" value="Unassembled WGS sequence"/>
</dbReference>
<evidence type="ECO:0000256" key="2">
    <source>
        <dbReference type="PIRSR" id="PIRSR620023-2"/>
    </source>
</evidence>
<gene>
    <name evidence="4" type="ORF">MDG893_01220</name>
</gene>
<sequence>MLIAFRTDSSIQIGTGHVMRCLTLATELRSRGNRCVFICRSHEGDLNNLIAQKGFEVHRLTGAEQLESGGPEGPSLAHTQWLGTSWWQDAEQSLSVLSDIRPDWLVIDHYALDACWEDLVGDSADKIMVIDDLADRQHSCHLLLDQNLGRQAEDYNGLVPDTCALLIGPRYALLRPEFPKYRERSLERRRNPELKRILISIGGVDRTNVTGQVLDALTRVKLGEEAELDIVMGIAAPHLDIVRRKAEELTCSATVSVNVSDMAERMCLADVAIGAAGGTAWERCCLGLPSILIILAENQVAGTMAQKNAGVAMAIPNSVQVSELLPELVKKLTNPDVLREMSGAAASITNGRGTDETVKRMERLQSE</sequence>
<comment type="caution">
    <text evidence="4">The sequence shown here is derived from an EMBL/GenBank/DDBJ whole genome shotgun (WGS) entry which is preliminary data.</text>
</comment>
<dbReference type="Pfam" id="PF04101">
    <property type="entry name" value="Glyco_tran_28_C"/>
    <property type="match status" value="1"/>
</dbReference>
<dbReference type="PANTHER" id="PTHR21015">
    <property type="entry name" value="UDP-N-ACETYLGLUCOSAMINE--N-ACETYLMURAMYL-(PENTAPEPTIDE) PYROPHOSPHORYL-UNDECAPRENOL N-ACETYLGLUCOSAMINE TRANSFERASE 1"/>
    <property type="match status" value="1"/>
</dbReference>
<feature type="binding site" evidence="2">
    <location>
        <position position="282"/>
    </location>
    <ligand>
        <name>substrate</name>
    </ligand>
</feature>
<proteinExistence type="predicted"/>
<accession>A6F1I4</accession>
<dbReference type="InterPro" id="IPR007235">
    <property type="entry name" value="Glyco_trans_28_C"/>
</dbReference>
<evidence type="ECO:0000313" key="4">
    <source>
        <dbReference type="EMBL" id="EDM47385.1"/>
    </source>
</evidence>